<dbReference type="Proteomes" id="UP001497392">
    <property type="component" value="Unassembled WGS sequence"/>
</dbReference>
<accession>A0ABP1G523</accession>
<sequence length="145" mass="15450">MAFGPLLSSFSVVPSKVSAVMTSQLTLRSLARSSGIWARPISTSSARFTENKDKTMYEQVKDKAGEYMEKAGQAFTDSGKVGKQFTEDGKVGGKVEKETDTDSPLDSSGEVGKQFTSDGAVGGRVQEAAEKTKEAGKEAQKEANK</sequence>
<comment type="caution">
    <text evidence="2">The sequence shown here is derived from an EMBL/GenBank/DDBJ whole genome shotgun (WGS) entry which is preliminary data.</text>
</comment>
<gene>
    <name evidence="2" type="primary">g7671</name>
    <name evidence="2" type="ORF">VP750_LOCUS6566</name>
</gene>
<organism evidence="2 3">
    <name type="scientific">Coccomyxa viridis</name>
    <dbReference type="NCBI Taxonomy" id="1274662"/>
    <lineage>
        <taxon>Eukaryota</taxon>
        <taxon>Viridiplantae</taxon>
        <taxon>Chlorophyta</taxon>
        <taxon>core chlorophytes</taxon>
        <taxon>Trebouxiophyceae</taxon>
        <taxon>Trebouxiophyceae incertae sedis</taxon>
        <taxon>Coccomyxaceae</taxon>
        <taxon>Coccomyxa</taxon>
    </lineage>
</organism>
<name>A0ABP1G523_9CHLO</name>
<evidence type="ECO:0000313" key="3">
    <source>
        <dbReference type="Proteomes" id="UP001497392"/>
    </source>
</evidence>
<proteinExistence type="predicted"/>
<keyword evidence="3" id="KW-1185">Reference proteome</keyword>
<evidence type="ECO:0000313" key="2">
    <source>
        <dbReference type="EMBL" id="CAL5224907.1"/>
    </source>
</evidence>
<feature type="region of interest" description="Disordered" evidence="1">
    <location>
        <begin position="78"/>
        <end position="145"/>
    </location>
</feature>
<dbReference type="EMBL" id="CAXHTA020000011">
    <property type="protein sequence ID" value="CAL5224907.1"/>
    <property type="molecule type" value="Genomic_DNA"/>
</dbReference>
<protein>
    <submittedName>
        <fullName evidence="2">G7671 protein</fullName>
    </submittedName>
</protein>
<evidence type="ECO:0000256" key="1">
    <source>
        <dbReference type="SAM" id="MobiDB-lite"/>
    </source>
</evidence>
<reference evidence="2 3" key="1">
    <citation type="submission" date="2024-06" db="EMBL/GenBank/DDBJ databases">
        <authorList>
            <person name="Kraege A."/>
            <person name="Thomma B."/>
        </authorList>
    </citation>
    <scope>NUCLEOTIDE SEQUENCE [LARGE SCALE GENOMIC DNA]</scope>
</reference>
<feature type="compositionally biased region" description="Basic and acidic residues" evidence="1">
    <location>
        <begin position="127"/>
        <end position="145"/>
    </location>
</feature>
<feature type="compositionally biased region" description="Basic and acidic residues" evidence="1">
    <location>
        <begin position="85"/>
        <end position="100"/>
    </location>
</feature>